<reference evidence="2" key="1">
    <citation type="journal article" date="2016" name="Nat. Biotechnol.">
        <title>Sequencing wild and cultivated cassava and related species reveals extensive interspecific hybridization and genetic diversity.</title>
        <authorList>
            <person name="Bredeson J.V."/>
            <person name="Lyons J.B."/>
            <person name="Prochnik S.E."/>
            <person name="Wu G.A."/>
            <person name="Ha C.M."/>
            <person name="Edsinger-Gonzales E."/>
            <person name="Grimwood J."/>
            <person name="Schmutz J."/>
            <person name="Rabbi I.Y."/>
            <person name="Egesi C."/>
            <person name="Nauluvula P."/>
            <person name="Lebot V."/>
            <person name="Ndunguru J."/>
            <person name="Mkamilo G."/>
            <person name="Bart R.S."/>
            <person name="Setter T.L."/>
            <person name="Gleadow R.M."/>
            <person name="Kulakow P."/>
            <person name="Ferguson M.E."/>
            <person name="Rounsley S."/>
            <person name="Rokhsar D.S."/>
        </authorList>
    </citation>
    <scope>NUCLEOTIDE SEQUENCE [LARGE SCALE GENOMIC DNA]</scope>
    <source>
        <strain evidence="2">cv. AM560-2</strain>
    </source>
</reference>
<proteinExistence type="predicted"/>
<evidence type="ECO:0000313" key="1">
    <source>
        <dbReference type="EMBL" id="KAG8639106.1"/>
    </source>
</evidence>
<accession>A0ACB7GGI1</accession>
<organism evidence="1 2">
    <name type="scientific">Manihot esculenta</name>
    <name type="common">Cassava</name>
    <name type="synonym">Jatropha manihot</name>
    <dbReference type="NCBI Taxonomy" id="3983"/>
    <lineage>
        <taxon>Eukaryota</taxon>
        <taxon>Viridiplantae</taxon>
        <taxon>Streptophyta</taxon>
        <taxon>Embryophyta</taxon>
        <taxon>Tracheophyta</taxon>
        <taxon>Spermatophyta</taxon>
        <taxon>Magnoliopsida</taxon>
        <taxon>eudicotyledons</taxon>
        <taxon>Gunneridae</taxon>
        <taxon>Pentapetalae</taxon>
        <taxon>rosids</taxon>
        <taxon>fabids</taxon>
        <taxon>Malpighiales</taxon>
        <taxon>Euphorbiaceae</taxon>
        <taxon>Crotonoideae</taxon>
        <taxon>Manihoteae</taxon>
        <taxon>Manihot</taxon>
    </lineage>
</organism>
<evidence type="ECO:0000313" key="2">
    <source>
        <dbReference type="Proteomes" id="UP000091857"/>
    </source>
</evidence>
<dbReference type="EMBL" id="CM004400">
    <property type="protein sequence ID" value="KAG8639106.1"/>
    <property type="molecule type" value="Genomic_DNA"/>
</dbReference>
<comment type="caution">
    <text evidence="1">The sequence shown here is derived from an EMBL/GenBank/DDBJ whole genome shotgun (WGS) entry which is preliminary data.</text>
</comment>
<name>A0ACB7GGI1_MANES</name>
<sequence length="153" mass="17929">MRANEFINTKIRNICWKNWIICLLSCLMVFKDTYFYPAWCFEWFTGSRSSNHVHKGGVVLWMVHLQESIKKLVTPIAPRGFRAPSIPPSQASLAVDLFGLQLLPLHSRFRMILESQLILRIFTFSDVRWIASSSLNLPQKVLSYCSSHFYYFY</sequence>
<keyword evidence="2" id="KW-1185">Reference proteome</keyword>
<gene>
    <name evidence="1" type="ORF">MANES_14G101650v8</name>
</gene>
<protein>
    <submittedName>
        <fullName evidence="1">Uncharacterized protein</fullName>
    </submittedName>
</protein>
<dbReference type="Proteomes" id="UP000091857">
    <property type="component" value="Chromosome 14"/>
</dbReference>